<dbReference type="EMBL" id="JACHMH010000001">
    <property type="protein sequence ID" value="MBB4680579.1"/>
    <property type="molecule type" value="Genomic_DNA"/>
</dbReference>
<dbReference type="GO" id="GO:0006567">
    <property type="term" value="P:L-threonine catabolic process"/>
    <property type="evidence" value="ECO:0007669"/>
    <property type="project" value="TreeGrafter"/>
</dbReference>
<dbReference type="RefSeq" id="WP_221490142.1">
    <property type="nucleotide sequence ID" value="NZ_BAAAUI010000005.1"/>
</dbReference>
<evidence type="ECO:0000313" key="6">
    <source>
        <dbReference type="Proteomes" id="UP000533598"/>
    </source>
</evidence>
<dbReference type="InterPro" id="IPR001926">
    <property type="entry name" value="TrpB-like_PALP"/>
</dbReference>
<dbReference type="GO" id="GO:0004794">
    <property type="term" value="F:threonine deaminase activity"/>
    <property type="evidence" value="ECO:0007669"/>
    <property type="project" value="TreeGrafter"/>
</dbReference>
<dbReference type="SUPFAM" id="SSF53686">
    <property type="entry name" value="Tryptophan synthase beta subunit-like PLP-dependent enzymes"/>
    <property type="match status" value="1"/>
</dbReference>
<dbReference type="PANTHER" id="PTHR48078:SF6">
    <property type="entry name" value="L-THREONINE DEHYDRATASE CATABOLIC TDCB"/>
    <property type="match status" value="1"/>
</dbReference>
<evidence type="ECO:0000259" key="4">
    <source>
        <dbReference type="Pfam" id="PF00291"/>
    </source>
</evidence>
<dbReference type="PROSITE" id="PS00165">
    <property type="entry name" value="DEHYDRATASE_SER_THR"/>
    <property type="match status" value="1"/>
</dbReference>
<dbReference type="GO" id="GO:0003941">
    <property type="term" value="F:L-serine ammonia-lyase activity"/>
    <property type="evidence" value="ECO:0007669"/>
    <property type="project" value="TreeGrafter"/>
</dbReference>
<proteinExistence type="predicted"/>
<dbReference type="GO" id="GO:0006565">
    <property type="term" value="P:L-serine catabolic process"/>
    <property type="evidence" value="ECO:0007669"/>
    <property type="project" value="TreeGrafter"/>
</dbReference>
<feature type="domain" description="Tryptophan synthase beta chain-like PALP" evidence="4">
    <location>
        <begin position="69"/>
        <end position="346"/>
    </location>
</feature>
<dbReference type="PANTHER" id="PTHR48078">
    <property type="entry name" value="THREONINE DEHYDRATASE, MITOCHONDRIAL-RELATED"/>
    <property type="match status" value="1"/>
</dbReference>
<comment type="cofactor">
    <cofactor evidence="1">
        <name>pyridoxal 5'-phosphate</name>
        <dbReference type="ChEBI" id="CHEBI:597326"/>
    </cofactor>
</comment>
<dbReference type="GO" id="GO:0030170">
    <property type="term" value="F:pyridoxal phosphate binding"/>
    <property type="evidence" value="ECO:0007669"/>
    <property type="project" value="InterPro"/>
</dbReference>
<dbReference type="GO" id="GO:0004795">
    <property type="term" value="F:threonine synthase activity"/>
    <property type="evidence" value="ECO:0007669"/>
    <property type="project" value="UniProtKB-EC"/>
</dbReference>
<evidence type="ECO:0000256" key="1">
    <source>
        <dbReference type="ARBA" id="ARBA00001933"/>
    </source>
</evidence>
<dbReference type="InterPro" id="IPR050147">
    <property type="entry name" value="Ser/Thr_Dehydratase"/>
</dbReference>
<evidence type="ECO:0000313" key="5">
    <source>
        <dbReference type="EMBL" id="MBB4680579.1"/>
    </source>
</evidence>
<dbReference type="InterPro" id="IPR036052">
    <property type="entry name" value="TrpB-like_PALP_sf"/>
</dbReference>
<dbReference type="Pfam" id="PF00291">
    <property type="entry name" value="PALP"/>
    <property type="match status" value="1"/>
</dbReference>
<name>A0A7W7CG63_9PSEU</name>
<organism evidence="5 6">
    <name type="scientific">Crossiella cryophila</name>
    <dbReference type="NCBI Taxonomy" id="43355"/>
    <lineage>
        <taxon>Bacteria</taxon>
        <taxon>Bacillati</taxon>
        <taxon>Actinomycetota</taxon>
        <taxon>Actinomycetes</taxon>
        <taxon>Pseudonocardiales</taxon>
        <taxon>Pseudonocardiaceae</taxon>
        <taxon>Crossiella</taxon>
    </lineage>
</organism>
<gene>
    <name evidence="5" type="ORF">HNR67_006697</name>
</gene>
<evidence type="ECO:0000256" key="3">
    <source>
        <dbReference type="ARBA" id="ARBA00023239"/>
    </source>
</evidence>
<reference evidence="5 6" key="1">
    <citation type="submission" date="2020-08" db="EMBL/GenBank/DDBJ databases">
        <title>Sequencing the genomes of 1000 actinobacteria strains.</title>
        <authorList>
            <person name="Klenk H.-P."/>
        </authorList>
    </citation>
    <scope>NUCLEOTIDE SEQUENCE [LARGE SCALE GENOMIC DNA]</scope>
    <source>
        <strain evidence="5 6">DSM 44230</strain>
    </source>
</reference>
<dbReference type="InterPro" id="IPR000634">
    <property type="entry name" value="Ser/Thr_deHydtase_PyrdxlP-BS"/>
</dbReference>
<keyword evidence="2" id="KW-0663">Pyridoxal phosphate</keyword>
<sequence>MAHQLPPLRCSRCATEFPVDSLVWLCPCGGVLDVADFGAKLPSRSELATRPATLWRYAESLPVPELPQVSLGEGMTPVVPAVGLPDARVKLEYLSPTLSFKDRGAVMLATLAHLLGVRRLIADSSGNAGTALSAYAARIGIPCEIYVPASTSPGKLGQMRAHGANVHLIEGNREDAARAAKVAAEAPDASYASHMFHPYFLHGTKTFAFELWEQGMPDTVVLPVGHGTLLLGAYLGFRELLAQGLIPKLPTIIGVQSANCAPLATAADAGAPGPATITPIPTKAEGIAIAEPARGEAILAAVADTGGTILGVTDDQVLKARTELAAAGFYVEPTSAVCWAAITAARTATAPTTPSWTTATPHLTTPNLTLALSGAGLKSPN</sequence>
<dbReference type="AlphaFoldDB" id="A0A7W7CG63"/>
<protein>
    <submittedName>
        <fullName evidence="5">Threonine synthase</fullName>
        <ecNumber evidence="5">4.2.3.1</ecNumber>
    </submittedName>
</protein>
<comment type="caution">
    <text evidence="5">The sequence shown here is derived from an EMBL/GenBank/DDBJ whole genome shotgun (WGS) entry which is preliminary data.</text>
</comment>
<dbReference type="GO" id="GO:0009097">
    <property type="term" value="P:isoleucine biosynthetic process"/>
    <property type="evidence" value="ECO:0007669"/>
    <property type="project" value="TreeGrafter"/>
</dbReference>
<keyword evidence="3 5" id="KW-0456">Lyase</keyword>
<dbReference type="CDD" id="cd01563">
    <property type="entry name" value="Thr-synth_1"/>
    <property type="match status" value="1"/>
</dbReference>
<evidence type="ECO:0000256" key="2">
    <source>
        <dbReference type="ARBA" id="ARBA00022898"/>
    </source>
</evidence>
<accession>A0A7W7CG63</accession>
<dbReference type="Gene3D" id="3.40.50.1100">
    <property type="match status" value="2"/>
</dbReference>
<dbReference type="EC" id="4.2.3.1" evidence="5"/>
<keyword evidence="6" id="KW-1185">Reference proteome</keyword>
<dbReference type="Proteomes" id="UP000533598">
    <property type="component" value="Unassembled WGS sequence"/>
</dbReference>